<feature type="domain" description="Sm" evidence="1">
    <location>
        <begin position="1"/>
        <end position="63"/>
    </location>
</feature>
<evidence type="ECO:0000313" key="3">
    <source>
        <dbReference type="Proteomes" id="UP000515908"/>
    </source>
</evidence>
<dbReference type="PROSITE" id="PS52002">
    <property type="entry name" value="SM"/>
    <property type="match status" value="1"/>
</dbReference>
<accession>A0A7G2CPY0</accession>
<evidence type="ECO:0000259" key="1">
    <source>
        <dbReference type="PROSITE" id="PS52002"/>
    </source>
</evidence>
<dbReference type="Pfam" id="PF01423">
    <property type="entry name" value="LSM"/>
    <property type="match status" value="1"/>
</dbReference>
<dbReference type="InterPro" id="IPR010920">
    <property type="entry name" value="LSM_dom_sf"/>
</dbReference>
<dbReference type="OrthoDB" id="268799at2759"/>
<dbReference type="Gene3D" id="2.30.30.100">
    <property type="match status" value="1"/>
</dbReference>
<dbReference type="SUPFAM" id="SSF50182">
    <property type="entry name" value="Sm-like ribonucleoproteins"/>
    <property type="match status" value="1"/>
</dbReference>
<reference evidence="2 3" key="1">
    <citation type="submission" date="2020-08" db="EMBL/GenBank/DDBJ databases">
        <authorList>
            <person name="Newling K."/>
            <person name="Davey J."/>
            <person name="Forrester S."/>
        </authorList>
    </citation>
    <scope>NUCLEOTIDE SEQUENCE [LARGE SCALE GENOMIC DNA]</scope>
    <source>
        <strain evidence="3">Crithidia deanei Carvalho (ATCC PRA-265)</strain>
    </source>
</reference>
<dbReference type="InterPro" id="IPR001163">
    <property type="entry name" value="Sm_dom_euk/arc"/>
</dbReference>
<dbReference type="Proteomes" id="UP000515908">
    <property type="component" value="Chromosome 20"/>
</dbReference>
<proteinExistence type="predicted"/>
<protein>
    <submittedName>
        <fullName evidence="2">LSM domain containing protein, putative</fullName>
    </submittedName>
</protein>
<sequence>MSLNLESILRKPCSCYTAESEVVVGSLTAIDGVFNVVLTNKEKEEQTFVRGENVVYVAFGVRE</sequence>
<dbReference type="VEuPathDB" id="TriTrypDB:ADEAN_000869800"/>
<name>A0A7G2CPY0_9TRYP</name>
<dbReference type="AlphaFoldDB" id="A0A7G2CPY0"/>
<dbReference type="EMBL" id="LR877164">
    <property type="protein sequence ID" value="CAD2221167.1"/>
    <property type="molecule type" value="Genomic_DNA"/>
</dbReference>
<dbReference type="SMART" id="SM00651">
    <property type="entry name" value="Sm"/>
    <property type="match status" value="1"/>
</dbReference>
<evidence type="ECO:0000313" key="2">
    <source>
        <dbReference type="EMBL" id="CAD2221167.1"/>
    </source>
</evidence>
<keyword evidence="3" id="KW-1185">Reference proteome</keyword>
<dbReference type="InterPro" id="IPR047575">
    <property type="entry name" value="Sm"/>
</dbReference>
<gene>
    <name evidence="2" type="ORF">ADEAN_000869800</name>
</gene>
<dbReference type="GO" id="GO:0003723">
    <property type="term" value="F:RNA binding"/>
    <property type="evidence" value="ECO:0007669"/>
    <property type="project" value="InterPro"/>
</dbReference>
<organism evidence="2 3">
    <name type="scientific">Angomonas deanei</name>
    <dbReference type="NCBI Taxonomy" id="59799"/>
    <lineage>
        <taxon>Eukaryota</taxon>
        <taxon>Discoba</taxon>
        <taxon>Euglenozoa</taxon>
        <taxon>Kinetoplastea</taxon>
        <taxon>Metakinetoplastina</taxon>
        <taxon>Trypanosomatida</taxon>
        <taxon>Trypanosomatidae</taxon>
        <taxon>Strigomonadinae</taxon>
        <taxon>Angomonas</taxon>
    </lineage>
</organism>